<feature type="transmembrane region" description="Helical" evidence="1">
    <location>
        <begin position="107"/>
        <end position="132"/>
    </location>
</feature>
<evidence type="ECO:0000256" key="1">
    <source>
        <dbReference type="SAM" id="Phobius"/>
    </source>
</evidence>
<feature type="transmembrane region" description="Helical" evidence="1">
    <location>
        <begin position="268"/>
        <end position="286"/>
    </location>
</feature>
<feature type="transmembrane region" description="Helical" evidence="1">
    <location>
        <begin position="144"/>
        <end position="166"/>
    </location>
</feature>
<dbReference type="EMBL" id="JAVDYE010000001">
    <property type="protein sequence ID" value="MDR7383701.1"/>
    <property type="molecule type" value="Genomic_DNA"/>
</dbReference>
<name>A0ABU2CQZ4_9MICO</name>
<organism evidence="2 3">
    <name type="scientific">Promicromonospora iranensis</name>
    <dbReference type="NCBI Taxonomy" id="1105144"/>
    <lineage>
        <taxon>Bacteria</taxon>
        <taxon>Bacillati</taxon>
        <taxon>Actinomycetota</taxon>
        <taxon>Actinomycetes</taxon>
        <taxon>Micrococcales</taxon>
        <taxon>Promicromonosporaceae</taxon>
        <taxon>Promicromonospora</taxon>
    </lineage>
</organism>
<keyword evidence="1" id="KW-1133">Transmembrane helix</keyword>
<evidence type="ECO:0000313" key="2">
    <source>
        <dbReference type="EMBL" id="MDR7383701.1"/>
    </source>
</evidence>
<keyword evidence="3" id="KW-1185">Reference proteome</keyword>
<proteinExistence type="predicted"/>
<accession>A0ABU2CQZ4</accession>
<feature type="transmembrane region" description="Helical" evidence="1">
    <location>
        <begin position="292"/>
        <end position="315"/>
    </location>
</feature>
<protein>
    <submittedName>
        <fullName evidence="2">Uncharacterized protein</fullName>
    </submittedName>
</protein>
<evidence type="ECO:0000313" key="3">
    <source>
        <dbReference type="Proteomes" id="UP001183585"/>
    </source>
</evidence>
<feature type="transmembrane region" description="Helical" evidence="1">
    <location>
        <begin position="214"/>
        <end position="234"/>
    </location>
</feature>
<dbReference type="NCBIfam" id="NF038403">
    <property type="entry name" value="perm_prefix_1"/>
    <property type="match status" value="1"/>
</dbReference>
<keyword evidence="1" id="KW-0472">Membrane</keyword>
<dbReference type="Proteomes" id="UP001183585">
    <property type="component" value="Unassembled WGS sequence"/>
</dbReference>
<sequence>MTSTSVHRLLDEAFAGLPATPDVQDLKEEIRANLLDRVAELTAGGVAPDEAARRAVDELGDVRALAEEASGPAAEGGMLTPPTASPATSSAAAAAAARRPVPVARRYVAGVVVASAVALLALAPLVTVVALVLGNADRLEPGSYMVLAAMAVGLILSGPAVGWIVAASLMRETASSYGMPRRRATAYGVASALLVVGVVAGVESVLVFDRVYVVFQTAVPLLVAGGAWLAYLVATQTNRHKPWVLEQARQHAQVGDRFERDPAAAARFGIYAVVLWTLTGAAFLLVGFTVGWLWALLPALLGVAAFMLMVARMLFGADHGNDRPVP</sequence>
<dbReference type="InterPro" id="IPR047928">
    <property type="entry name" value="Perm_prefix_1"/>
</dbReference>
<gene>
    <name evidence="2" type="ORF">J2S48_003216</name>
</gene>
<feature type="transmembrane region" description="Helical" evidence="1">
    <location>
        <begin position="187"/>
        <end position="208"/>
    </location>
</feature>
<comment type="caution">
    <text evidence="2">The sequence shown here is derived from an EMBL/GenBank/DDBJ whole genome shotgun (WGS) entry which is preliminary data.</text>
</comment>
<keyword evidence="1" id="KW-0812">Transmembrane</keyword>
<reference evidence="2 3" key="1">
    <citation type="submission" date="2023-07" db="EMBL/GenBank/DDBJ databases">
        <title>Sequencing the genomes of 1000 actinobacteria strains.</title>
        <authorList>
            <person name="Klenk H.-P."/>
        </authorList>
    </citation>
    <scope>NUCLEOTIDE SEQUENCE [LARGE SCALE GENOMIC DNA]</scope>
    <source>
        <strain evidence="2 3">DSM 45554</strain>
    </source>
</reference>